<name>A0ABY6C6E9_9HYPH</name>
<geneLocation type="plasmid" evidence="1 2">
    <name>p_unnamed1</name>
</geneLocation>
<evidence type="ECO:0000313" key="2">
    <source>
        <dbReference type="Proteomes" id="UP001061862"/>
    </source>
</evidence>
<protein>
    <recommendedName>
        <fullName evidence="3">Eps11J</fullName>
    </recommendedName>
</protein>
<dbReference type="EMBL" id="CP104964">
    <property type="protein sequence ID" value="UXN67831.1"/>
    <property type="molecule type" value="Genomic_DNA"/>
</dbReference>
<organism evidence="1 2">
    <name type="scientific">Devosia neptuniae</name>
    <dbReference type="NCBI Taxonomy" id="191302"/>
    <lineage>
        <taxon>Bacteria</taxon>
        <taxon>Pseudomonadati</taxon>
        <taxon>Pseudomonadota</taxon>
        <taxon>Alphaproteobacteria</taxon>
        <taxon>Hyphomicrobiales</taxon>
        <taxon>Devosiaceae</taxon>
        <taxon>Devosia</taxon>
    </lineage>
</organism>
<accession>A0ABY6C6E9</accession>
<sequence length="328" mass="38319">MDLHGKNVLLIAPKFFGYDADIANELRRRGAQVDFIRDRPFDSAIMMAMTRIARTSVMPFVDRLYTRQLEGFGRSRYDLILVVNGQTLSGRLLAQLRTSYPESSLVLYLWDSVANRTSTLRNMGQYDSIYSFDQTDSKTFGLQHRPLFYSPAFSNHAETNQDIDISFIGTAHTDRAFIVNEIDRLLPQTSKRFWYLYLQAPWVFMAYKLTNPSFRRTRFDQFSFTPLNRKTVQSVFSRSKAILDIEHPRQTGLTIRTFETLGSRKKLVTTNRVAIETDFYHQSNIHVIDRKNPKIRREFTEEPYEVLSDYIYNKYSISGWTEEILSGL</sequence>
<keyword evidence="1" id="KW-0614">Plasmid</keyword>
<gene>
    <name evidence="1" type="ORF">N8A98_01870</name>
</gene>
<dbReference type="RefSeq" id="WP_262165326.1">
    <property type="nucleotide sequence ID" value="NZ_CP104964.1"/>
</dbReference>
<proteinExistence type="predicted"/>
<evidence type="ECO:0008006" key="3">
    <source>
        <dbReference type="Google" id="ProtNLM"/>
    </source>
</evidence>
<dbReference type="Proteomes" id="UP001061862">
    <property type="component" value="Plasmid p_unnamed1"/>
</dbReference>
<reference evidence="1 2" key="1">
    <citation type="submission" date="2022-09" db="EMBL/GenBank/DDBJ databases">
        <title>Interaction between co-microsymbionts with complementary sets of symbiotic genes in legume-rhizobium systems.</title>
        <authorList>
            <person name="Safronova V."/>
            <person name="Sazanova A."/>
            <person name="Afonin A."/>
            <person name="Chirak E."/>
        </authorList>
    </citation>
    <scope>NUCLEOTIDE SEQUENCE [LARGE SCALE GENOMIC DNA]</scope>
    <source>
        <strain evidence="1 2">A18/4-1</strain>
        <plasmid evidence="1 2">p_unnamed1</plasmid>
    </source>
</reference>
<keyword evidence="2" id="KW-1185">Reference proteome</keyword>
<evidence type="ECO:0000313" key="1">
    <source>
        <dbReference type="EMBL" id="UXN67831.1"/>
    </source>
</evidence>